<feature type="region of interest" description="Disordered" evidence="1">
    <location>
        <begin position="42"/>
        <end position="111"/>
    </location>
</feature>
<feature type="compositionally biased region" description="Basic and acidic residues" evidence="1">
    <location>
        <begin position="199"/>
        <end position="220"/>
    </location>
</feature>
<reference evidence="2" key="2">
    <citation type="journal article" date="2018" name="Environ. Sci. Technol.">
        <title>The Toxicogenome of Hyalella azteca: A Model for Sediment Ecotoxicology and Evolutionary Toxicology.</title>
        <authorList>
            <person name="Poynton H.C."/>
            <person name="Hasenbein S."/>
            <person name="Benoit J.B."/>
            <person name="Sepulveda M.S."/>
            <person name="Poelchau M.F."/>
            <person name="Hughes D.S.T."/>
            <person name="Murali S.C."/>
            <person name="Chen S."/>
            <person name="Glastad K.M."/>
            <person name="Goodisman M.A.D."/>
            <person name="Werren J.H."/>
            <person name="Vineis J.H."/>
            <person name="Bowen J.L."/>
            <person name="Friedrich M."/>
            <person name="Jones J."/>
            <person name="Robertson H.M."/>
            <person name="Feyereisen R."/>
            <person name="Mechler-Hickson A."/>
            <person name="Mathers N."/>
            <person name="Lee C.E."/>
            <person name="Colbourne J.K."/>
            <person name="Biales A."/>
            <person name="Johnston J.S."/>
            <person name="Wellborn G.A."/>
            <person name="Rosendale A.J."/>
            <person name="Cridge A.G."/>
            <person name="Munoz-Torres M.C."/>
            <person name="Bain P.A."/>
            <person name="Manny A.R."/>
            <person name="Major K.M."/>
            <person name="Lambert F.N."/>
            <person name="Vulpe C.D."/>
            <person name="Tuck P."/>
            <person name="Blalock B.J."/>
            <person name="Lin Y.Y."/>
            <person name="Smith M.E."/>
            <person name="Ochoa-Acuna H."/>
            <person name="Chen M.M."/>
            <person name="Childers C.P."/>
            <person name="Qu J."/>
            <person name="Dugan S."/>
            <person name="Lee S.L."/>
            <person name="Chao H."/>
            <person name="Dinh H."/>
            <person name="Han Y."/>
            <person name="Doddapaneni H."/>
            <person name="Worley K.C."/>
            <person name="Muzny D.M."/>
            <person name="Gibbs R.A."/>
            <person name="Richards S."/>
        </authorList>
    </citation>
    <scope>NUCLEOTIDE SEQUENCE</scope>
    <source>
        <strain evidence="2">HAZT.00-mixed</strain>
        <tissue evidence="2">Whole organism</tissue>
    </source>
</reference>
<dbReference type="EMBL" id="JQDR03005528">
    <property type="protein sequence ID" value="KAA0201389.1"/>
    <property type="molecule type" value="Genomic_DNA"/>
</dbReference>
<dbReference type="AlphaFoldDB" id="A0A6A0H7B3"/>
<feature type="compositionally biased region" description="Basic and acidic residues" evidence="1">
    <location>
        <begin position="175"/>
        <end position="190"/>
    </location>
</feature>
<feature type="region of interest" description="Disordered" evidence="1">
    <location>
        <begin position="150"/>
        <end position="300"/>
    </location>
</feature>
<feature type="compositionally biased region" description="Polar residues" evidence="1">
    <location>
        <begin position="284"/>
        <end position="294"/>
    </location>
</feature>
<feature type="compositionally biased region" description="Basic and acidic residues" evidence="1">
    <location>
        <begin position="1052"/>
        <end position="1064"/>
    </location>
</feature>
<feature type="region of interest" description="Disordered" evidence="1">
    <location>
        <begin position="1026"/>
        <end position="1064"/>
    </location>
</feature>
<feature type="compositionally biased region" description="Polar residues" evidence="1">
    <location>
        <begin position="503"/>
        <end position="513"/>
    </location>
</feature>
<protein>
    <submittedName>
        <fullName evidence="2">Uncharacterized protein</fullName>
    </submittedName>
</protein>
<feature type="compositionally biased region" description="Basic and acidic residues" evidence="1">
    <location>
        <begin position="240"/>
        <end position="259"/>
    </location>
</feature>
<comment type="caution">
    <text evidence="2">The sequence shown here is derived from an EMBL/GenBank/DDBJ whole genome shotgun (WGS) entry which is preliminary data.</text>
</comment>
<reference evidence="2" key="1">
    <citation type="submission" date="2014-08" db="EMBL/GenBank/DDBJ databases">
        <authorList>
            <person name="Murali S."/>
            <person name="Richards S."/>
            <person name="Bandaranaike D."/>
            <person name="Bellair M."/>
            <person name="Blankenburg K."/>
            <person name="Chao H."/>
            <person name="Dinh H."/>
            <person name="Doddapaneni H."/>
            <person name="Dugan-Rocha S."/>
            <person name="Elkadiri S."/>
            <person name="Gnanaolivu R."/>
            <person name="Hughes D."/>
            <person name="Lee S."/>
            <person name="Li M."/>
            <person name="Ming W."/>
            <person name="Munidasa M."/>
            <person name="Muniz J."/>
            <person name="Nguyen L."/>
            <person name="Osuji N."/>
            <person name="Pu L.-L."/>
            <person name="Puazo M."/>
            <person name="Skinner E."/>
            <person name="Qu C."/>
            <person name="Quiroz J."/>
            <person name="Raj R."/>
            <person name="Weissenberger G."/>
            <person name="Xin Y."/>
            <person name="Zou X."/>
            <person name="Han Y."/>
            <person name="Worley K."/>
            <person name="Muzny D."/>
            <person name="Gibbs R."/>
        </authorList>
    </citation>
    <scope>NUCLEOTIDE SEQUENCE</scope>
    <source>
        <strain evidence="2">HAZT.00-mixed</strain>
        <tissue evidence="2">Whole organism</tissue>
    </source>
</reference>
<feature type="region of interest" description="Disordered" evidence="1">
    <location>
        <begin position="728"/>
        <end position="757"/>
    </location>
</feature>
<name>A0A6A0H7B3_HYAAZ</name>
<feature type="compositionally biased region" description="Polar residues" evidence="1">
    <location>
        <begin position="619"/>
        <end position="629"/>
    </location>
</feature>
<feature type="region of interest" description="Disordered" evidence="1">
    <location>
        <begin position="661"/>
        <end position="685"/>
    </location>
</feature>
<evidence type="ECO:0000256" key="1">
    <source>
        <dbReference type="SAM" id="MobiDB-lite"/>
    </source>
</evidence>
<gene>
    <name evidence="2" type="ORF">HAZT_HAZT001736</name>
</gene>
<feature type="compositionally biased region" description="Basic and acidic residues" evidence="1">
    <location>
        <begin position="524"/>
        <end position="534"/>
    </location>
</feature>
<evidence type="ECO:0000313" key="2">
    <source>
        <dbReference type="EMBL" id="KAA0201389.1"/>
    </source>
</evidence>
<feature type="compositionally biased region" description="Basic and acidic residues" evidence="1">
    <location>
        <begin position="635"/>
        <end position="646"/>
    </location>
</feature>
<feature type="compositionally biased region" description="Basic and acidic residues" evidence="1">
    <location>
        <begin position="77"/>
        <end position="92"/>
    </location>
</feature>
<feature type="region of interest" description="Disordered" evidence="1">
    <location>
        <begin position="597"/>
        <end position="646"/>
    </location>
</feature>
<proteinExistence type="predicted"/>
<reference evidence="2" key="3">
    <citation type="submission" date="2019-06" db="EMBL/GenBank/DDBJ databases">
        <authorList>
            <person name="Poynton C."/>
            <person name="Hasenbein S."/>
            <person name="Benoit J.B."/>
            <person name="Sepulveda M.S."/>
            <person name="Poelchau M.F."/>
            <person name="Murali S.C."/>
            <person name="Chen S."/>
            <person name="Glastad K.M."/>
            <person name="Werren J.H."/>
            <person name="Vineis J.H."/>
            <person name="Bowen J.L."/>
            <person name="Friedrich M."/>
            <person name="Jones J."/>
            <person name="Robertson H.M."/>
            <person name="Feyereisen R."/>
            <person name="Mechler-Hickson A."/>
            <person name="Mathers N."/>
            <person name="Lee C.E."/>
            <person name="Colbourne J.K."/>
            <person name="Biales A."/>
            <person name="Johnston J.S."/>
            <person name="Wellborn G.A."/>
            <person name="Rosendale A.J."/>
            <person name="Cridge A.G."/>
            <person name="Munoz-Torres M.C."/>
            <person name="Bain P.A."/>
            <person name="Manny A.R."/>
            <person name="Major K.M."/>
            <person name="Lambert F.N."/>
            <person name="Vulpe C.D."/>
            <person name="Tuck P."/>
            <person name="Blalock B.J."/>
            <person name="Lin Y.-Y."/>
            <person name="Smith M.E."/>
            <person name="Ochoa-Acuna H."/>
            <person name="Chen M.-J.M."/>
            <person name="Childers C.P."/>
            <person name="Qu J."/>
            <person name="Dugan S."/>
            <person name="Lee S.L."/>
            <person name="Chao H."/>
            <person name="Dinh H."/>
            <person name="Han Y."/>
            <person name="Doddapaneni H."/>
            <person name="Worley K.C."/>
            <person name="Muzny D.M."/>
            <person name="Gibbs R.A."/>
            <person name="Richards S."/>
        </authorList>
    </citation>
    <scope>NUCLEOTIDE SEQUENCE</scope>
    <source>
        <strain evidence="2">HAZT.00-mixed</strain>
        <tissue evidence="2">Whole organism</tissue>
    </source>
</reference>
<accession>A0A6A0H7B3</accession>
<feature type="compositionally biased region" description="Basic and acidic residues" evidence="1">
    <location>
        <begin position="1095"/>
        <end position="1105"/>
    </location>
</feature>
<feature type="region of interest" description="Disordered" evidence="1">
    <location>
        <begin position="1095"/>
        <end position="1132"/>
    </location>
</feature>
<feature type="region of interest" description="Disordered" evidence="1">
    <location>
        <begin position="388"/>
        <end position="546"/>
    </location>
</feature>
<feature type="compositionally biased region" description="Basic and acidic residues" evidence="1">
    <location>
        <begin position="42"/>
        <end position="69"/>
    </location>
</feature>
<dbReference type="Proteomes" id="UP000711488">
    <property type="component" value="Unassembled WGS sequence"/>
</dbReference>
<sequence length="1147" mass="128576">MQGFQCYIRHSPFCEDTYYSKRDESDDSTDTSRIHRKFEVVTETHTKVMSSKKSEITRKSSRSPAREPRSSTNKPNEGSRRDVNVVDKRMPSPKDLTVVRDTGSTSEPRIIQEPVKYIPKIDAKLKSTQLVREVQIDVGIPDLPPEAFSYQIEAPKERKPQAAPPPTPKKFVPGEFRESDYESATEDRVRPKWAPPSDQEVKESTYTKVEPSLHHREPMPKVRTPTPPSQFDVAPPRFEGPPRPKIEFPDSESEAEKHQLPIVSSQPKMKKGLSKISVKPEQESPLSSFSSLQKEMSPELQPEPVAVEGYIPPAPPPISYHTDTLGVESTKITTISDTSKFHRRFITQQHTTRVFKLSDMTVAAPTMQQAAADSETGMTHQVDVKISPMAVDAPPPEALPFTPFSRRERKKERVVPLSKPSKFRKGEFRESEYESEDDTKIRSKWQPPDSDADEPSYNKVRPPPSSHKSHSRSRERSPTPPSGFEIPPKTGEPLRPVVEIAVNKSTRTPTSDIQTKKAASSPKHAPDRHMEVTEHPPIPPSDHAGKLSFVSKVEVESRHAPPMTKEVPIFEARPYTEIIEKTEKIFTKKNIIQEVKQHHTRKETTTTTVQKPQAEKPVTTVNGFQSTKPPTEEQLELHPPEKRSIFPSKELHEVEVCLEEFPFKPSPPRPKRARGSLPPTPKVFVKREFSESDYDSEYDGKIKPKWNPSDSDADDLRYKKVVAPKFSKPVKMADRERTPTPPSKFDVPPVQGGPLRPGIKMHERVVLSSLGSTDYPIADKTILDSKPDLVNLEPGPPPVVGYIGPERNASLRKNTYVVEENFRVTMEKSEDEYCTLTESDYTDSEVSRLAPLPMKQVCDESANVKQSQPSLPVRESVFLKGALPASPGSLRKDRQIWPPKTGQIKSDVTHTSGDKPPVPSHTKPGLRAQPKQLFEPSFLNDRERRESLEDYSVAKFPHVEFKPYEGILAPAVNGTPQPTTAPSSAKKYVDQQLGDLTHSFRVKAQNLTEKLVGEVLCAKEDIESAKSAKNLQSRPGELDSSEPQDALTEPQVYRDESRASEFGTKHIDPDSGLIYFKYDFGYEFGILLPGQGQQVDKETASKDSEGSVPFPILHTKTPQTQKDSRNASASKGSFNFLPIAGFALTAA</sequence>
<feature type="compositionally biased region" description="Polar residues" evidence="1">
    <location>
        <begin position="1116"/>
        <end position="1132"/>
    </location>
</feature>
<feature type="region of interest" description="Disordered" evidence="1">
    <location>
        <begin position="883"/>
        <end position="932"/>
    </location>
</feature>
<organism evidence="2">
    <name type="scientific">Hyalella azteca</name>
    <name type="common">Amphipod</name>
    <dbReference type="NCBI Taxonomy" id="294128"/>
    <lineage>
        <taxon>Eukaryota</taxon>
        <taxon>Metazoa</taxon>
        <taxon>Ecdysozoa</taxon>
        <taxon>Arthropoda</taxon>
        <taxon>Crustacea</taxon>
        <taxon>Multicrustacea</taxon>
        <taxon>Malacostraca</taxon>
        <taxon>Eumalacostraca</taxon>
        <taxon>Peracarida</taxon>
        <taxon>Amphipoda</taxon>
        <taxon>Senticaudata</taxon>
        <taxon>Talitrida</taxon>
        <taxon>Talitroidea</taxon>
        <taxon>Hyalellidae</taxon>
        <taxon>Hyalella</taxon>
    </lineage>
</organism>